<gene>
    <name evidence="1" type="ORF">SALINJAH_284</name>
</gene>
<protein>
    <submittedName>
        <fullName evidence="1">Uncharacterized protein</fullName>
    </submittedName>
</protein>
<accession>A0A173GB87</accession>
<proteinExistence type="predicted"/>
<evidence type="ECO:0000313" key="2">
    <source>
        <dbReference type="Proteomes" id="UP000203219"/>
    </source>
</evidence>
<dbReference type="EMBL" id="KX011169">
    <property type="protein sequence ID" value="ANH50641.1"/>
    <property type="molecule type" value="Genomic_DNA"/>
</dbReference>
<dbReference type="GeneID" id="29059893"/>
<name>A0A173GB87_9CAUD</name>
<reference evidence="2" key="1">
    <citation type="submission" date="2016-04" db="EMBL/GenBank/DDBJ databases">
        <authorList>
            <person name="Adebesin M.O."/>
            <person name="Ahama K."/>
            <person name="Alekasir E.M."/>
            <person name="Ali S."/>
            <person name="Aligholizadeh E."/>
            <person name="Allison J.M."/>
            <person name="Alzaher A."/>
            <person name="Andaya C.D."/>
            <person name="Asfaw S."/>
            <person name="Bansal N."/>
            <person name="Beauchard M.A."/>
            <person name="Betancourt K.A."/>
            <person name="Bhatia B."/>
            <person name="Boretti N.A."/>
            <person name="Brondi J.N."/>
            <person name="Byrd C.E."/>
            <person name="Cao A."/>
            <person name="Cardosa E.A."/>
            <person name="Carter A."/>
            <person name="Chen S."/>
            <person name="Chen Y."/>
            <person name="Clara V.K."/>
            <person name="Cobuzzi M."/>
            <person name="Conn O.L."/>
            <person name="Crosby I.A."/>
            <person name="Daly S.B."/>
            <person name="Depaz I.X."/>
            <person name="Dhaurali S."/>
            <person name="Dowdy K.M."/>
            <person name="Edokobi N.B."/>
            <person name="Ekanayake A.B."/>
            <person name="Ekekwe S.O."/>
            <person name="Emond M.A."/>
            <person name="Endres L."/>
            <person name="Eng S."/>
            <person name="Felkoski S.A."/>
            <person name="Gant C.D."/>
            <person name="Gaskin B."/>
            <person name="Gondal S."/>
            <person name="Gutmann J."/>
            <person name="Ha T.-A."/>
            <person name="Habteyes H."/>
            <person name="Hariri O."/>
            <person name="Healey R.M."/>
            <person name="Heins J.L."/>
            <person name="Henderson A.L."/>
            <person name="Hernandez F.M."/>
            <person name="Hoang P.T."/>
            <person name="Hope K.T."/>
            <person name="Husna A."/>
            <person name="Hussain A."/>
            <person name="Imani O."/>
            <person name="Jackson N.L."/>
            <person name="Jacob V.M."/>
            <person name="Kang C."/>
            <person name="Kantov R.M."/>
            <person name="Kavuru S."/>
            <person name="Kerr M.S."/>
            <person name="Khan O.A."/>
            <person name="Khan T.M."/>
            <person name="King T."/>
            <person name="Kulkarni R."/>
            <person name="Li A."/>
            <person name="Maczka C."/>
            <person name="Maisonet E."/>
            <person name="Majethia P.M."/>
            <person name="Malik D.A."/>
            <person name="Mariam A."/>
            <person name="Marquess E.B."/>
            <person name="Mattison J."/>
            <person name="Mcdonald N."/>
            <person name="Mehr S."/>
            <person name="Mengers S.R."/>
            <person name="Michaels D.P."/>
            <person name="Mondal S."/>
            <person name="Monney D.B."/>
            <person name="Nakhleh S.I."/>
            <person name="Ndubuizu N.C."/>
            <person name="Nguyen A.H."/>
            <person name="Nguyen K.M."/>
            <person name="Nguyen M.T."/>
            <person name="Nicholas M.L."/>
            <person name="Nimalan J.P."/>
            <person name="O'Connell R.A."/>
            <person name="Odoi E."/>
            <person name="Ojo L."/>
            <person name="Okoye A.E."/>
            <person name="Olateru-Olagbegi O."/>
            <person name="Osei K.V."/>
            <person name="Osei-Tutu A."/>
            <person name="Palilla A.M."/>
            <person name="Pancholi S."/>
            <person name="Park J.H."/>
            <person name="Patel K."/>
            <person name="Patel P."/>
            <person name="Pennington E."/>
            <person name="Peterson R.E."/>
            <person name="Pon J."/>
            <person name="Pourkarim H."/>
            <person name="Reed M.L."/>
            <person name="Rottman V."/>
            <person name="Salazar J."/>
            <person name="Samet S."/>
            <person name="Sendze O."/>
            <person name="Stelmack M.A."/>
            <person name="Stinnett R."/>
            <person name="Tchouaga A.L."/>
            <person name="Thompson E.M."/>
            <person name="Tran N.G."/>
            <person name="Truong T."/>
            <person name="Udo J.A."/>
            <person name="Verona L.T."/>
            <person name="Vu T.-Q."/>
            <person name="Wade J."/>
            <person name="Wang N.Q."/>
            <person name="Waters Z.M."/>
            <person name="Wellman R.J."/>
            <person name="Woldegabreal S."/>
            <person name="Yee A.C."/>
            <person name="Yirefu M."/>
            <person name="Zahangir S."/>
            <person name="Zhai Y."/>
            <person name="Devine C.L."/>
            <person name="Liao K."/>
            <person name="Prasad P.K."/>
            <person name="Ruthenberg K.J."/>
            <person name="Shonk J.A."/>
            <person name="Way M."/>
            <person name="Yousufi H.K."/>
            <person name="Cao L."/>
            <person name="Fox J."/>
            <person name="Hobbs E."/>
            <person name="Kilic S."/>
            <person name="Nunn R."/>
            <person name="Patel R."/>
            <person name="Rubenstein M."/>
            <person name="Cresawn S.G."/>
            <person name="Russell D.A."/>
            <person name="Pope W.H."/>
            <person name="Jacobs-Sera D."/>
            <person name="Hendrix R.W."/>
            <person name="Hatfull G.F."/>
            <person name="Erill I."/>
            <person name="Caruso S.M."/>
        </authorList>
    </citation>
    <scope>NUCLEOTIDE SEQUENCE [LARGE SCALE GENOMIC DNA]</scope>
</reference>
<dbReference type="KEGG" id="vg:29059893"/>
<sequence>MTRYEILDVLTTNTSKNFIITHTLPNDEEIKAYYKLVSLEGEYIIAEIIVTGDKVPIRLEHIRNIMKLEA</sequence>
<dbReference type="Proteomes" id="UP000203219">
    <property type="component" value="Segment"/>
</dbReference>
<evidence type="ECO:0000313" key="1">
    <source>
        <dbReference type="EMBL" id="ANH50641.1"/>
    </source>
</evidence>
<organism evidence="1 2">
    <name type="scientific">Bacillus phage SalinJah</name>
    <dbReference type="NCBI Taxonomy" id="1837830"/>
    <lineage>
        <taxon>Viruses</taxon>
        <taxon>Duplodnaviria</taxon>
        <taxon>Heunggongvirae</taxon>
        <taxon>Uroviricota</taxon>
        <taxon>Caudoviricetes</taxon>
        <taxon>Herelleviridae</taxon>
        <taxon>Bastillevirinae</taxon>
        <taxon>Wphvirus</taxon>
        <taxon>Wphvirus BPS13</taxon>
    </lineage>
</organism>
<dbReference type="RefSeq" id="YP_009282238.1">
    <property type="nucleotide sequence ID" value="NC_031034.1"/>
</dbReference>